<organism evidence="2 3">
    <name type="scientific">Heligmosomoides polygyrus</name>
    <name type="common">Parasitic roundworm</name>
    <dbReference type="NCBI Taxonomy" id="6339"/>
    <lineage>
        <taxon>Eukaryota</taxon>
        <taxon>Metazoa</taxon>
        <taxon>Ecdysozoa</taxon>
        <taxon>Nematoda</taxon>
        <taxon>Chromadorea</taxon>
        <taxon>Rhabditida</taxon>
        <taxon>Rhabditina</taxon>
        <taxon>Rhabditomorpha</taxon>
        <taxon>Strongyloidea</taxon>
        <taxon>Heligmosomidae</taxon>
        <taxon>Heligmosomoides</taxon>
    </lineage>
</organism>
<accession>A0A183GAD2</accession>
<protein>
    <submittedName>
        <fullName evidence="3">Secreted protein</fullName>
    </submittedName>
</protein>
<proteinExistence type="predicted"/>
<evidence type="ECO:0000313" key="3">
    <source>
        <dbReference type="WBParaSite" id="HPBE_0001896501-mRNA-1"/>
    </source>
</evidence>
<reference evidence="3" key="2">
    <citation type="submission" date="2019-09" db="UniProtKB">
        <authorList>
            <consortium name="WormBaseParasite"/>
        </authorList>
    </citation>
    <scope>IDENTIFICATION</scope>
</reference>
<dbReference type="EMBL" id="UZAH01031034">
    <property type="protein sequence ID" value="VDP13522.1"/>
    <property type="molecule type" value="Genomic_DNA"/>
</dbReference>
<reference evidence="1 2" key="1">
    <citation type="submission" date="2018-11" db="EMBL/GenBank/DDBJ databases">
        <authorList>
            <consortium name="Pathogen Informatics"/>
        </authorList>
    </citation>
    <scope>NUCLEOTIDE SEQUENCE [LARGE SCALE GENOMIC DNA]</scope>
</reference>
<dbReference type="Proteomes" id="UP000050761">
    <property type="component" value="Unassembled WGS sequence"/>
</dbReference>
<evidence type="ECO:0000313" key="1">
    <source>
        <dbReference type="EMBL" id="VDP13522.1"/>
    </source>
</evidence>
<dbReference type="AlphaFoldDB" id="A0A183GAD2"/>
<dbReference type="WBParaSite" id="HPBE_0001896501-mRNA-1">
    <property type="protein sequence ID" value="HPBE_0001896501-mRNA-1"/>
    <property type="gene ID" value="HPBE_0001896501"/>
</dbReference>
<name>A0A183GAD2_HELPZ</name>
<sequence length="130" mass="14277">MQGPELVLGLLGATCLRSIRGKEMTSSLFYSDNNPHQAVIETFYACSRVTETLGNDHTDATGGPGTAAQNGLKAAANVPRLAAEPPRLLHRIEIYLSSLQCFYQLARAGRQRTHIQRCYARPAYVTRLSN</sequence>
<gene>
    <name evidence="1" type="ORF">HPBE_LOCUS18964</name>
</gene>
<keyword evidence="2" id="KW-1185">Reference proteome</keyword>
<accession>A0A3P8AH39</accession>
<evidence type="ECO:0000313" key="2">
    <source>
        <dbReference type="Proteomes" id="UP000050761"/>
    </source>
</evidence>